<evidence type="ECO:0000313" key="3">
    <source>
        <dbReference type="Proteomes" id="UP001595783"/>
    </source>
</evidence>
<dbReference type="EMBL" id="JBHRZO010000021">
    <property type="protein sequence ID" value="MFC3847839.1"/>
    <property type="molecule type" value="Genomic_DNA"/>
</dbReference>
<comment type="caution">
    <text evidence="2">The sequence shown here is derived from an EMBL/GenBank/DDBJ whole genome shotgun (WGS) entry which is preliminary data.</text>
</comment>
<keyword evidence="3" id="KW-1185">Reference proteome</keyword>
<evidence type="ECO:0000256" key="1">
    <source>
        <dbReference type="SAM" id="MobiDB-lite"/>
    </source>
</evidence>
<organism evidence="2 3">
    <name type="scientific">Helicobacter baculiformis</name>
    <dbReference type="NCBI Taxonomy" id="427351"/>
    <lineage>
        <taxon>Bacteria</taxon>
        <taxon>Pseudomonadati</taxon>
        <taxon>Campylobacterota</taxon>
        <taxon>Epsilonproteobacteria</taxon>
        <taxon>Campylobacterales</taxon>
        <taxon>Helicobacteraceae</taxon>
        <taxon>Helicobacter</taxon>
    </lineage>
</organism>
<reference evidence="3" key="1">
    <citation type="journal article" date="2019" name="Int. J. Syst. Evol. Microbiol.">
        <title>The Global Catalogue of Microorganisms (GCM) 10K type strain sequencing project: providing services to taxonomists for standard genome sequencing and annotation.</title>
        <authorList>
            <consortium name="The Broad Institute Genomics Platform"/>
            <consortium name="The Broad Institute Genome Sequencing Center for Infectious Disease"/>
            <person name="Wu L."/>
            <person name="Ma J."/>
        </authorList>
    </citation>
    <scope>NUCLEOTIDE SEQUENCE [LARGE SCALE GENOMIC DNA]</scope>
    <source>
        <strain evidence="3">CCUG 53816</strain>
    </source>
</reference>
<dbReference type="RefSeq" id="WP_104753000.1">
    <property type="nucleotide sequence ID" value="NZ_FZMF01000071.1"/>
</dbReference>
<evidence type="ECO:0000313" key="2">
    <source>
        <dbReference type="EMBL" id="MFC3847839.1"/>
    </source>
</evidence>
<name>A0ABV7ZHR9_9HELI</name>
<gene>
    <name evidence="2" type="ORF">ACFOPX_04740</name>
</gene>
<dbReference type="Proteomes" id="UP001595783">
    <property type="component" value="Unassembled WGS sequence"/>
</dbReference>
<proteinExistence type="predicted"/>
<feature type="region of interest" description="Disordered" evidence="1">
    <location>
        <begin position="31"/>
        <end position="59"/>
    </location>
</feature>
<sequence>MNLQDYICNIIFNVDGEVRVRRMRNALSQVSQEERELAQAQREEERAAKEAARAQKEHEEKLKKLQEQVKQNCLSFKALPLVSMKAF</sequence>
<accession>A0ABV7ZHR9</accession>
<protein>
    <submittedName>
        <fullName evidence="2">Uncharacterized protein</fullName>
    </submittedName>
</protein>
<feature type="compositionally biased region" description="Basic and acidic residues" evidence="1">
    <location>
        <begin position="32"/>
        <end position="59"/>
    </location>
</feature>